<evidence type="ECO:0000313" key="2">
    <source>
        <dbReference type="Proteomes" id="UP000612893"/>
    </source>
</evidence>
<sequence>MQGPPPYEYIYFVDDITPLGISYVPIAKGVQRARLLEGAPAVDALNVVGRPAETSKQTTFAEYKQAVRDGNFDPDESLDSPRTVVGRKEQSFLRDELKPGWAARWAAADGVRVQSTRPEGE</sequence>
<reference evidence="1" key="1">
    <citation type="submission" date="2020-10" db="EMBL/GenBank/DDBJ databases">
        <title>Ca. Dormibacterota MAGs.</title>
        <authorList>
            <person name="Montgomery K."/>
        </authorList>
    </citation>
    <scope>NUCLEOTIDE SEQUENCE [LARGE SCALE GENOMIC DNA]</scope>
    <source>
        <strain evidence="1">SC8812_S17_10</strain>
    </source>
</reference>
<dbReference type="AlphaFoldDB" id="A0A934K7Y8"/>
<evidence type="ECO:0000313" key="1">
    <source>
        <dbReference type="EMBL" id="MBJ7598318.1"/>
    </source>
</evidence>
<gene>
    <name evidence="1" type="ORF">JF922_09570</name>
</gene>
<protein>
    <submittedName>
        <fullName evidence="1">Uncharacterized protein</fullName>
    </submittedName>
</protein>
<keyword evidence="2" id="KW-1185">Reference proteome</keyword>
<comment type="caution">
    <text evidence="1">The sequence shown here is derived from an EMBL/GenBank/DDBJ whole genome shotgun (WGS) entry which is preliminary data.</text>
</comment>
<organism evidence="1 2">
    <name type="scientific">Candidatus Nephthysia bennettiae</name>
    <dbReference type="NCBI Taxonomy" id="3127016"/>
    <lineage>
        <taxon>Bacteria</taxon>
        <taxon>Bacillati</taxon>
        <taxon>Candidatus Dormiibacterota</taxon>
        <taxon>Candidatus Dormibacteria</taxon>
        <taxon>Candidatus Dormibacterales</taxon>
        <taxon>Candidatus Dormibacteraceae</taxon>
        <taxon>Candidatus Nephthysia</taxon>
    </lineage>
</organism>
<name>A0A934K7Y8_9BACT</name>
<dbReference type="EMBL" id="JAEKNR010000105">
    <property type="protein sequence ID" value="MBJ7598318.1"/>
    <property type="molecule type" value="Genomic_DNA"/>
</dbReference>
<proteinExistence type="predicted"/>
<accession>A0A934K7Y8</accession>
<dbReference type="Proteomes" id="UP000612893">
    <property type="component" value="Unassembled WGS sequence"/>
</dbReference>